<evidence type="ECO:0000259" key="7">
    <source>
        <dbReference type="Pfam" id="PF14873"/>
    </source>
</evidence>
<comment type="caution">
    <text evidence="8">The sequence shown here is derived from an EMBL/GenBank/DDBJ whole genome shotgun (WGS) entry which is preliminary data.</text>
</comment>
<dbReference type="CDD" id="cd15482">
    <property type="entry name" value="Sialidase_non-viral"/>
    <property type="match status" value="1"/>
</dbReference>
<evidence type="ECO:0000256" key="1">
    <source>
        <dbReference type="ARBA" id="ARBA00000427"/>
    </source>
</evidence>
<dbReference type="AlphaFoldDB" id="A0AAE3INA8"/>
<feature type="signal peptide" evidence="5">
    <location>
        <begin position="1"/>
        <end position="24"/>
    </location>
</feature>
<feature type="chain" id="PRO_5042297138" description="exo-alpha-sialidase" evidence="5">
    <location>
        <begin position="25"/>
        <end position="516"/>
    </location>
</feature>
<keyword evidence="9" id="KW-1185">Reference proteome</keyword>
<gene>
    <name evidence="8" type="ORF">OD355_09635</name>
</gene>
<protein>
    <recommendedName>
        <fullName evidence="3">exo-alpha-sialidase</fullName>
        <ecNumber evidence="3">3.2.1.18</ecNumber>
    </recommendedName>
</protein>
<dbReference type="Pfam" id="PF13088">
    <property type="entry name" value="BNR_2"/>
    <property type="match status" value="1"/>
</dbReference>
<dbReference type="EMBL" id="JAOTPL010000013">
    <property type="protein sequence ID" value="MCU7694774.1"/>
    <property type="molecule type" value="Genomic_DNA"/>
</dbReference>
<evidence type="ECO:0000256" key="5">
    <source>
        <dbReference type="SAM" id="SignalP"/>
    </source>
</evidence>
<dbReference type="PANTHER" id="PTHR10628:SF30">
    <property type="entry name" value="EXO-ALPHA-SIALIDASE"/>
    <property type="match status" value="1"/>
</dbReference>
<dbReference type="Proteomes" id="UP001209317">
    <property type="component" value="Unassembled WGS sequence"/>
</dbReference>
<evidence type="ECO:0000313" key="9">
    <source>
        <dbReference type="Proteomes" id="UP001209317"/>
    </source>
</evidence>
<dbReference type="InterPro" id="IPR036278">
    <property type="entry name" value="Sialidase_sf"/>
</dbReference>
<dbReference type="EC" id="3.2.1.18" evidence="3"/>
<dbReference type="Gene3D" id="2.120.10.10">
    <property type="match status" value="1"/>
</dbReference>
<dbReference type="RefSeq" id="WP_263038260.1">
    <property type="nucleotide sequence ID" value="NZ_JAOTPL010000013.1"/>
</dbReference>
<dbReference type="Gene3D" id="2.60.40.1290">
    <property type="match status" value="1"/>
</dbReference>
<dbReference type="InterPro" id="IPR026856">
    <property type="entry name" value="Sialidase_fam"/>
</dbReference>
<comment type="similarity">
    <text evidence="2">Belongs to the glycosyl hydrolase 33 family.</text>
</comment>
<dbReference type="GO" id="GO:0004308">
    <property type="term" value="F:exo-alpha-sialidase activity"/>
    <property type="evidence" value="ECO:0007669"/>
    <property type="project" value="UniProtKB-EC"/>
</dbReference>
<evidence type="ECO:0000259" key="6">
    <source>
        <dbReference type="Pfam" id="PF13088"/>
    </source>
</evidence>
<dbReference type="PANTHER" id="PTHR10628">
    <property type="entry name" value="SIALIDASE"/>
    <property type="match status" value="1"/>
</dbReference>
<evidence type="ECO:0000256" key="4">
    <source>
        <dbReference type="ARBA" id="ARBA00022737"/>
    </source>
</evidence>
<dbReference type="Pfam" id="PF14873">
    <property type="entry name" value="BNR_assoc_N"/>
    <property type="match status" value="1"/>
</dbReference>
<proteinExistence type="inferred from homology"/>
<evidence type="ECO:0000256" key="3">
    <source>
        <dbReference type="ARBA" id="ARBA00012733"/>
    </source>
</evidence>
<dbReference type="GO" id="GO:0006689">
    <property type="term" value="P:ganglioside catabolic process"/>
    <property type="evidence" value="ECO:0007669"/>
    <property type="project" value="TreeGrafter"/>
</dbReference>
<dbReference type="GO" id="GO:0009313">
    <property type="term" value="P:oligosaccharide catabolic process"/>
    <property type="evidence" value="ECO:0007669"/>
    <property type="project" value="TreeGrafter"/>
</dbReference>
<dbReference type="InterPro" id="IPR029456">
    <property type="entry name" value="Sialidase_N"/>
</dbReference>
<accession>A0AAE3INA8</accession>
<dbReference type="PRINTS" id="PR01803">
    <property type="entry name" value="TCSIALIDASE"/>
</dbReference>
<name>A0AAE3INA8_9BACT</name>
<keyword evidence="5" id="KW-0732">Signal</keyword>
<dbReference type="InterPro" id="IPR011040">
    <property type="entry name" value="Sialidase"/>
</dbReference>
<dbReference type="GO" id="GO:0016020">
    <property type="term" value="C:membrane"/>
    <property type="evidence" value="ECO:0007669"/>
    <property type="project" value="TreeGrafter"/>
</dbReference>
<dbReference type="PROSITE" id="PS51257">
    <property type="entry name" value="PROKAR_LIPOPROTEIN"/>
    <property type="match status" value="1"/>
</dbReference>
<feature type="domain" description="Sialidase" evidence="6">
    <location>
        <begin position="213"/>
        <end position="490"/>
    </location>
</feature>
<organism evidence="8 9">
    <name type="scientific">Haoranjiania flava</name>
    <dbReference type="NCBI Taxonomy" id="1856322"/>
    <lineage>
        <taxon>Bacteria</taxon>
        <taxon>Pseudomonadati</taxon>
        <taxon>Bacteroidota</taxon>
        <taxon>Chitinophagia</taxon>
        <taxon>Chitinophagales</taxon>
        <taxon>Chitinophagaceae</taxon>
        <taxon>Haoranjiania</taxon>
    </lineage>
</organism>
<evidence type="ECO:0000256" key="2">
    <source>
        <dbReference type="ARBA" id="ARBA00009348"/>
    </source>
</evidence>
<feature type="domain" description="Sialidase N-terminal" evidence="7">
    <location>
        <begin position="33"/>
        <end position="153"/>
    </location>
</feature>
<sequence>MINKKKFQLAIILNMLLIACNATYKPLDSSMAQASVKNIKAPIFTRETHNLVAHIHMAAAESIQLNQIELLLNDAAVKNFARIDLYSTDTSAKFSANVLVTSLVPTGKNASLKLDGMPVTGKSNYWISVVLKDDAGIDDKVMLKVHKIKTSGNRHINFSEQGDVVRRLGIALRKPMDDNSHSYRIPGLIHTNTGALIAVYDIRYEHSGDLPANIDVGMNKSTDGGRTWLPMQKIMDMGEPHKNNGVGDPAVLFDPATKTLWTAALWSKGNRSIHGSLGGISPDSTGQFVLVSSKDDGNTWSKPYSITPHIKDPKWKIFFNGPGNGIAMQDGTIVFAAQYWDENKLPWSTIVYSKDHGKTWQAGVGAKSNTTEAQVIETTPGTIMISMRDNRGKFRSVATTADMGKTWKEHATSYSVLKDPVCMASIIKANVNINGTKKDIVFFSNPAHSYKRVDMTIKASRDLAESWNPADQLLLDEREQFGYSCMTPIDDKTIGILYEGVRYIYFMRIPVDDILK</sequence>
<evidence type="ECO:0000313" key="8">
    <source>
        <dbReference type="EMBL" id="MCU7694774.1"/>
    </source>
</evidence>
<dbReference type="SUPFAM" id="SSF50939">
    <property type="entry name" value="Sialidases"/>
    <property type="match status" value="1"/>
</dbReference>
<dbReference type="GO" id="GO:0005737">
    <property type="term" value="C:cytoplasm"/>
    <property type="evidence" value="ECO:0007669"/>
    <property type="project" value="TreeGrafter"/>
</dbReference>
<comment type="catalytic activity">
    <reaction evidence="1">
        <text>Hydrolysis of alpha-(2-&gt;3)-, alpha-(2-&gt;6)-, alpha-(2-&gt;8)- glycosidic linkages of terminal sialic acid residues in oligosaccharides, glycoproteins, glycolipids, colominic acid and synthetic substrates.</text>
        <dbReference type="EC" id="3.2.1.18"/>
    </reaction>
</comment>
<keyword evidence="4" id="KW-0677">Repeat</keyword>
<reference evidence="8" key="1">
    <citation type="submission" date="2022-10" db="EMBL/GenBank/DDBJ databases">
        <authorList>
            <person name="Kim H.S."/>
            <person name="Kim J.-S."/>
            <person name="Suh M.K."/>
            <person name="Eom M.K."/>
            <person name="Lee J.-S."/>
        </authorList>
    </citation>
    <scope>NUCLEOTIDE SEQUENCE</scope>
    <source>
        <strain evidence="8">LIP-5</strain>
    </source>
</reference>
<dbReference type="InterPro" id="IPR008377">
    <property type="entry name" value="Sialidase_trypan"/>
</dbReference>